<gene>
    <name evidence="8 10 13" type="primary">xylB</name>
    <name evidence="13" type="ORF">Dfulv_09110</name>
</gene>
<reference evidence="13" key="2">
    <citation type="submission" date="2022-09" db="EMBL/GenBank/DDBJ databases">
        <title>Biosynthetic gene clusters of Dactylosporangioum fulvum.</title>
        <authorList>
            <person name="Caradec T."/>
        </authorList>
    </citation>
    <scope>NUCLEOTIDE SEQUENCE</scope>
    <source>
        <strain evidence="13">NRRL B-16292</strain>
    </source>
</reference>
<evidence type="ECO:0000256" key="6">
    <source>
        <dbReference type="ARBA" id="ARBA00022840"/>
    </source>
</evidence>
<accession>A0ABY5W4R5</accession>
<comment type="similarity">
    <text evidence="1 8 9">Belongs to the FGGY kinase family.</text>
</comment>
<feature type="active site" description="Proton acceptor" evidence="8">
    <location>
        <position position="225"/>
    </location>
</feature>
<evidence type="ECO:0000313" key="13">
    <source>
        <dbReference type="EMBL" id="UWP84375.1"/>
    </source>
</evidence>
<dbReference type="InterPro" id="IPR050406">
    <property type="entry name" value="FGGY_Carb_Kinase"/>
</dbReference>
<keyword evidence="4 8" id="KW-0547">Nucleotide-binding</keyword>
<dbReference type="InterPro" id="IPR000577">
    <property type="entry name" value="Carb_kinase_FGGY"/>
</dbReference>
<keyword evidence="6 8" id="KW-0067">ATP-binding</keyword>
<evidence type="ECO:0000313" key="14">
    <source>
        <dbReference type="Proteomes" id="UP001059617"/>
    </source>
</evidence>
<proteinExistence type="inferred from homology"/>
<dbReference type="InterPro" id="IPR018485">
    <property type="entry name" value="FGGY_C"/>
</dbReference>
<feature type="domain" description="Carbohydrate kinase FGGY N-terminal" evidence="11">
    <location>
        <begin position="4"/>
        <end position="218"/>
    </location>
</feature>
<feature type="site" description="Important for activity" evidence="8">
    <location>
        <position position="8"/>
    </location>
</feature>
<keyword evidence="2 8" id="KW-0859">Xylose metabolism</keyword>
<feature type="domain" description="Carbohydrate kinase FGGY C-terminal" evidence="12">
    <location>
        <begin position="241"/>
        <end position="424"/>
    </location>
</feature>
<dbReference type="InterPro" id="IPR043129">
    <property type="entry name" value="ATPase_NBD"/>
</dbReference>
<dbReference type="EMBL" id="CP073720">
    <property type="protein sequence ID" value="UWP84375.1"/>
    <property type="molecule type" value="Genomic_DNA"/>
</dbReference>
<organism evidence="13 14">
    <name type="scientific">Dactylosporangium fulvum</name>
    <dbReference type="NCBI Taxonomy" id="53359"/>
    <lineage>
        <taxon>Bacteria</taxon>
        <taxon>Bacillati</taxon>
        <taxon>Actinomycetota</taxon>
        <taxon>Actinomycetes</taxon>
        <taxon>Micromonosporales</taxon>
        <taxon>Micromonosporaceae</taxon>
        <taxon>Dactylosporangium</taxon>
    </lineage>
</organism>
<keyword evidence="7 8" id="KW-0119">Carbohydrate metabolism</keyword>
<reference evidence="13" key="1">
    <citation type="submission" date="2021-04" db="EMBL/GenBank/DDBJ databases">
        <authorList>
            <person name="Hartkoorn R.C."/>
            <person name="Beaudoing E."/>
            <person name="Hot D."/>
        </authorList>
    </citation>
    <scope>NUCLEOTIDE SEQUENCE</scope>
    <source>
        <strain evidence="13">NRRL B-16292</strain>
    </source>
</reference>
<evidence type="ECO:0000256" key="7">
    <source>
        <dbReference type="ARBA" id="ARBA00023277"/>
    </source>
</evidence>
<dbReference type="Pfam" id="PF00370">
    <property type="entry name" value="FGGY_N"/>
    <property type="match status" value="1"/>
</dbReference>
<evidence type="ECO:0000256" key="8">
    <source>
        <dbReference type="HAMAP-Rule" id="MF_02220"/>
    </source>
</evidence>
<dbReference type="HAMAP" id="MF_02220">
    <property type="entry name" value="XylB"/>
    <property type="match status" value="1"/>
</dbReference>
<evidence type="ECO:0000259" key="11">
    <source>
        <dbReference type="Pfam" id="PF00370"/>
    </source>
</evidence>
<keyword evidence="14" id="KW-1185">Reference proteome</keyword>
<dbReference type="PROSITE" id="PS00445">
    <property type="entry name" value="FGGY_KINASES_2"/>
    <property type="match status" value="1"/>
</dbReference>
<dbReference type="PANTHER" id="PTHR43095:SF5">
    <property type="entry name" value="XYLULOSE KINASE"/>
    <property type="match status" value="1"/>
</dbReference>
<dbReference type="NCBIfam" id="TIGR01312">
    <property type="entry name" value="XylB"/>
    <property type="match status" value="1"/>
</dbReference>
<evidence type="ECO:0000256" key="10">
    <source>
        <dbReference type="RuleBase" id="RU364073"/>
    </source>
</evidence>
<dbReference type="InterPro" id="IPR018484">
    <property type="entry name" value="FGGY_N"/>
</dbReference>
<dbReference type="GO" id="GO:0004856">
    <property type="term" value="F:D-xylulokinase activity"/>
    <property type="evidence" value="ECO:0007669"/>
    <property type="project" value="UniProtKB-EC"/>
</dbReference>
<dbReference type="Pfam" id="PF02782">
    <property type="entry name" value="FGGY_C"/>
    <property type="match status" value="1"/>
</dbReference>
<dbReference type="InterPro" id="IPR018483">
    <property type="entry name" value="Carb_kinase_FGGY_CS"/>
</dbReference>
<dbReference type="PANTHER" id="PTHR43095">
    <property type="entry name" value="SUGAR KINASE"/>
    <property type="match status" value="1"/>
</dbReference>
<protein>
    <recommendedName>
        <fullName evidence="8 10">Xylulose kinase</fullName>
        <shortName evidence="8 10">Xylulokinase</shortName>
        <ecNumber evidence="8 10">2.7.1.17</ecNumber>
    </recommendedName>
</protein>
<feature type="binding site" evidence="8">
    <location>
        <begin position="70"/>
        <end position="71"/>
    </location>
    <ligand>
        <name>substrate</name>
    </ligand>
</feature>
<evidence type="ECO:0000256" key="2">
    <source>
        <dbReference type="ARBA" id="ARBA00022629"/>
    </source>
</evidence>
<dbReference type="Gene3D" id="3.30.420.40">
    <property type="match status" value="2"/>
</dbReference>
<dbReference type="CDD" id="cd07809">
    <property type="entry name" value="ASKHA_NBD_FGGY_BaXK-like"/>
    <property type="match status" value="1"/>
</dbReference>
<keyword evidence="3 8" id="KW-0808">Transferase</keyword>
<dbReference type="SUPFAM" id="SSF53067">
    <property type="entry name" value="Actin-like ATPase domain"/>
    <property type="match status" value="2"/>
</dbReference>
<evidence type="ECO:0000256" key="5">
    <source>
        <dbReference type="ARBA" id="ARBA00022777"/>
    </source>
</evidence>
<comment type="catalytic activity">
    <reaction evidence="8 10">
        <text>D-xylulose + ATP = D-xylulose 5-phosphate + ADP + H(+)</text>
        <dbReference type="Rhea" id="RHEA:10964"/>
        <dbReference type="ChEBI" id="CHEBI:15378"/>
        <dbReference type="ChEBI" id="CHEBI:17140"/>
        <dbReference type="ChEBI" id="CHEBI:30616"/>
        <dbReference type="ChEBI" id="CHEBI:57737"/>
        <dbReference type="ChEBI" id="CHEBI:456216"/>
        <dbReference type="EC" id="2.7.1.17"/>
    </reaction>
</comment>
<evidence type="ECO:0000259" key="12">
    <source>
        <dbReference type="Pfam" id="PF02782"/>
    </source>
</evidence>
<dbReference type="PIRSF" id="PIRSF000538">
    <property type="entry name" value="GlpK"/>
    <property type="match status" value="1"/>
</dbReference>
<evidence type="ECO:0000256" key="9">
    <source>
        <dbReference type="RuleBase" id="RU003733"/>
    </source>
</evidence>
<name>A0ABY5W4R5_9ACTN</name>
<dbReference type="Proteomes" id="UP001059617">
    <property type="component" value="Chromosome"/>
</dbReference>
<evidence type="ECO:0000256" key="3">
    <source>
        <dbReference type="ARBA" id="ARBA00022679"/>
    </source>
</evidence>
<dbReference type="RefSeq" id="WP_259862203.1">
    <property type="nucleotide sequence ID" value="NZ_BAAAST010000005.1"/>
</dbReference>
<comment type="function">
    <text evidence="8">Catalyzes the phosphorylation of D-xylulose to D-xylulose 5-phosphate.</text>
</comment>
<sequence length="464" mass="47083">MTLVAGVDTSTQSTKVIVCDAETGAVLREGRAPHPDGTAVDPAHWWHAFQEATNGGLLDGVAAIGVGGQQHGMVLLDEAGAVVRDALLWNDTRSAGAAEDLIGELPGGAAAWAEATGLVPVASFTVTKLRWVAQHEPDNAARAASVLLPHDWITHLLRADRGQEPTTDRGDASGTGYWSPSTGTYRPELLKLAFGRDLAVPRVAGPAEVVGETVAGALLAPGTGDNMAAALGLGLRPGDVVVSLGTSGTVFGVSAGPVADTSGTVAGFADATGRHLPLVATLNAARVLTAAAGLLGVDLSALDSLARSAAPGAGGLTLLPYLDGERTPNLPDAKGLLNGLTRGNANPANLARAAYEGMLCGLADGLDAVRALGVPIERILLIGGAAAAQAVREIAPALFGLPVSVPDPGEYVALGAARQAAWALAQTPEPPSWAVSAVEVTAAPTKEIRELYGQVRDRAQALLR</sequence>
<dbReference type="EC" id="2.7.1.17" evidence="8 10"/>
<keyword evidence="5 8" id="KW-0418">Kinase</keyword>
<dbReference type="PROSITE" id="PS00933">
    <property type="entry name" value="FGGY_KINASES_1"/>
    <property type="match status" value="1"/>
</dbReference>
<evidence type="ECO:0000256" key="4">
    <source>
        <dbReference type="ARBA" id="ARBA00022741"/>
    </source>
</evidence>
<evidence type="ECO:0000256" key="1">
    <source>
        <dbReference type="ARBA" id="ARBA00009156"/>
    </source>
</evidence>
<dbReference type="InterPro" id="IPR006000">
    <property type="entry name" value="Xylulokinase"/>
</dbReference>